<dbReference type="NCBIfam" id="TIGR01444">
    <property type="entry name" value="fkbM_fam"/>
    <property type="match status" value="1"/>
</dbReference>
<dbReference type="EMBL" id="JAPFRD010000011">
    <property type="protein sequence ID" value="MCW8109393.1"/>
    <property type="molecule type" value="Genomic_DNA"/>
</dbReference>
<dbReference type="GO" id="GO:0008168">
    <property type="term" value="F:methyltransferase activity"/>
    <property type="evidence" value="ECO:0007669"/>
    <property type="project" value="UniProtKB-KW"/>
</dbReference>
<dbReference type="InterPro" id="IPR052514">
    <property type="entry name" value="SAM-dependent_MTase"/>
</dbReference>
<feature type="domain" description="Methyltransferase FkbM" evidence="1">
    <location>
        <begin position="173"/>
        <end position="305"/>
    </location>
</feature>
<name>A0ABT3P9D3_9ALTE</name>
<dbReference type="InterPro" id="IPR006342">
    <property type="entry name" value="FkbM_mtfrase"/>
</dbReference>
<evidence type="ECO:0000259" key="1">
    <source>
        <dbReference type="Pfam" id="PF05050"/>
    </source>
</evidence>
<comment type="caution">
    <text evidence="2">The sequence shown here is derived from an EMBL/GenBank/DDBJ whole genome shotgun (WGS) entry which is preliminary data.</text>
</comment>
<accession>A0ABT3P9D3</accession>
<dbReference type="InterPro" id="IPR029063">
    <property type="entry name" value="SAM-dependent_MTases_sf"/>
</dbReference>
<dbReference type="SUPFAM" id="SSF53335">
    <property type="entry name" value="S-adenosyl-L-methionine-dependent methyltransferases"/>
    <property type="match status" value="1"/>
</dbReference>
<dbReference type="Gene3D" id="3.40.50.150">
    <property type="entry name" value="Vaccinia Virus protein VP39"/>
    <property type="match status" value="1"/>
</dbReference>
<keyword evidence="3" id="KW-1185">Reference proteome</keyword>
<proteinExistence type="predicted"/>
<reference evidence="2" key="1">
    <citation type="submission" date="2022-11" db="EMBL/GenBank/DDBJ databases">
        <title>Alteromonas sp. nov., isolated from sea water of the Qingdao.</title>
        <authorList>
            <person name="Wang Q."/>
        </authorList>
    </citation>
    <scope>NUCLEOTIDE SEQUENCE</scope>
    <source>
        <strain evidence="2">ASW11-7</strain>
    </source>
</reference>
<dbReference type="PANTHER" id="PTHR34203:SF15">
    <property type="entry name" value="SLL1173 PROTEIN"/>
    <property type="match status" value="1"/>
</dbReference>
<gene>
    <name evidence="2" type="ORF">OPS25_12860</name>
</gene>
<dbReference type="PANTHER" id="PTHR34203">
    <property type="entry name" value="METHYLTRANSFERASE, FKBM FAMILY PROTEIN"/>
    <property type="match status" value="1"/>
</dbReference>
<keyword evidence="2" id="KW-0489">Methyltransferase</keyword>
<evidence type="ECO:0000313" key="3">
    <source>
        <dbReference type="Proteomes" id="UP001142810"/>
    </source>
</evidence>
<dbReference type="GO" id="GO:0032259">
    <property type="term" value="P:methylation"/>
    <property type="evidence" value="ECO:0007669"/>
    <property type="project" value="UniProtKB-KW"/>
</dbReference>
<sequence>MQTDTLERLGAAQTLYIYGAGGAGKTLLHLLKKNAIKISGFLDSNAARDGNVVEGVVVQHVKNVNLTGSVVIVASMFYREIVKSFQTELSNAKELLFYFNYIEHEEHFFLAKEELTKADTLLSRLADDESRQILNSLLSYRATLNKFFLDSIVSAPQYFCTLPAAVDYSIFYDVGAFTGDTLESMKQQYIFPRQVICFEPDPKNFGVLSTHAADQNVELHKLAVGSQNGVIQFASTSLGYSSKVSNAGSECVNQVTLDTFCQGQAPLPTYLKIDVEGSDLDVLVGATDVLSRCRPTIAVSIYHLPEHLYTIPLWIIDNLTDYSVYIRHHRDSIYETICYAIPNENVKK</sequence>
<evidence type="ECO:0000313" key="2">
    <source>
        <dbReference type="EMBL" id="MCW8109393.1"/>
    </source>
</evidence>
<organism evidence="2 3">
    <name type="scientific">Alteromonas aquimaris</name>
    <dbReference type="NCBI Taxonomy" id="2998417"/>
    <lineage>
        <taxon>Bacteria</taxon>
        <taxon>Pseudomonadati</taxon>
        <taxon>Pseudomonadota</taxon>
        <taxon>Gammaproteobacteria</taxon>
        <taxon>Alteromonadales</taxon>
        <taxon>Alteromonadaceae</taxon>
        <taxon>Alteromonas/Salinimonas group</taxon>
        <taxon>Alteromonas</taxon>
    </lineage>
</organism>
<dbReference type="Gene3D" id="3.40.50.720">
    <property type="entry name" value="NAD(P)-binding Rossmann-like Domain"/>
    <property type="match status" value="1"/>
</dbReference>
<protein>
    <submittedName>
        <fullName evidence="2">FkbM family methyltransferase</fullName>
    </submittedName>
</protein>
<dbReference type="Proteomes" id="UP001142810">
    <property type="component" value="Unassembled WGS sequence"/>
</dbReference>
<keyword evidence="2" id="KW-0808">Transferase</keyword>
<dbReference type="Pfam" id="PF05050">
    <property type="entry name" value="Methyltransf_21"/>
    <property type="match status" value="1"/>
</dbReference>